<dbReference type="GO" id="GO:0012505">
    <property type="term" value="C:endomembrane system"/>
    <property type="evidence" value="ECO:0007669"/>
    <property type="project" value="UniProtKB-SubCell"/>
</dbReference>
<keyword evidence="6 8" id="KW-0472">Membrane</keyword>
<dbReference type="GO" id="GO:0004726">
    <property type="term" value="F:non-membrane spanning protein tyrosine phosphatase activity"/>
    <property type="evidence" value="ECO:0007669"/>
    <property type="project" value="TreeGrafter"/>
</dbReference>
<proteinExistence type="predicted"/>
<dbReference type="SUPFAM" id="SSF52799">
    <property type="entry name" value="(Phosphotyrosine protein) phosphatases II"/>
    <property type="match status" value="1"/>
</dbReference>
<keyword evidence="5" id="KW-0904">Protein phosphatase</keyword>
<feature type="region of interest" description="Disordered" evidence="7">
    <location>
        <begin position="162"/>
        <end position="237"/>
    </location>
</feature>
<protein>
    <recommendedName>
        <fullName evidence="2">protein-tyrosine-phosphatase</fullName>
        <ecNumber evidence="2">3.1.3.48</ecNumber>
    </recommendedName>
</protein>
<reference evidence="9" key="1">
    <citation type="submission" date="2019-11" db="UniProtKB">
        <authorList>
            <consortium name="WormBaseParasite"/>
        </authorList>
    </citation>
    <scope>IDENTIFICATION</scope>
</reference>
<feature type="region of interest" description="Disordered" evidence="7">
    <location>
        <begin position="51"/>
        <end position="83"/>
    </location>
</feature>
<name>A0A5K3FSA5_MESCO</name>
<dbReference type="WBParaSite" id="MCU_009562-RA">
    <property type="protein sequence ID" value="MCU_009562-RA"/>
    <property type="gene ID" value="MCU_009562"/>
</dbReference>
<evidence type="ECO:0000256" key="3">
    <source>
        <dbReference type="ARBA" id="ARBA00022553"/>
    </source>
</evidence>
<feature type="compositionally biased region" description="Acidic residues" evidence="7">
    <location>
        <begin position="211"/>
        <end position="236"/>
    </location>
</feature>
<dbReference type="GO" id="GO:0005737">
    <property type="term" value="C:cytoplasm"/>
    <property type="evidence" value="ECO:0007669"/>
    <property type="project" value="TreeGrafter"/>
</dbReference>
<keyword evidence="8" id="KW-0812">Transmembrane</keyword>
<dbReference type="GO" id="GO:0070373">
    <property type="term" value="P:negative regulation of ERK1 and ERK2 cascade"/>
    <property type="evidence" value="ECO:0007669"/>
    <property type="project" value="TreeGrafter"/>
</dbReference>
<dbReference type="InterPro" id="IPR029021">
    <property type="entry name" value="Prot-tyrosine_phosphatase-like"/>
</dbReference>
<sequence length="332" mass="36832">MEGVDLPQLLIQLRQCRMGIISTAQQLRYSYVAIVEGGKLLLSTPPEERPALVFPEHGKVCSGDGDDTSDSDDEADGEAEDEVELDIQDDEREILKHLRLRAAARGVSFQPNYLFAVDSSSSSTEDDDEVELVELLNQRHRKPHHLHNPHRGHQVGTAEFEEVHDSGVEESSTMPVGSPPAESNTNPEVTENTSTVSPNEPALPPSLDAEPSAEGDSDDGSDGEDGTSDEAEEEEAEAVHLQAAALEAIRQRHEARLARQAQTRARLAEISARMQAKDMLRRRWIPMRIAYPLRRWFVQSGHFNNLTEATLFSLGVFSLLVALAVGLWWQRM</sequence>
<dbReference type="AlphaFoldDB" id="A0A5K3FSA5"/>
<evidence type="ECO:0000256" key="7">
    <source>
        <dbReference type="SAM" id="MobiDB-lite"/>
    </source>
</evidence>
<feature type="compositionally biased region" description="Acidic residues" evidence="7">
    <location>
        <begin position="64"/>
        <end position="83"/>
    </location>
</feature>
<accession>A0A5K3FSA5</accession>
<dbReference type="GO" id="GO:0046426">
    <property type="term" value="P:negative regulation of receptor signaling pathway via JAK-STAT"/>
    <property type="evidence" value="ECO:0007669"/>
    <property type="project" value="TreeGrafter"/>
</dbReference>
<dbReference type="GO" id="GO:0019901">
    <property type="term" value="F:protein kinase binding"/>
    <property type="evidence" value="ECO:0007669"/>
    <property type="project" value="TreeGrafter"/>
</dbReference>
<evidence type="ECO:0000256" key="1">
    <source>
        <dbReference type="ARBA" id="ARBA00004308"/>
    </source>
</evidence>
<dbReference type="PANTHER" id="PTHR46047:SF3">
    <property type="entry name" value="TYROSINE-PROTEIN PHOSPHATASE NON-RECEPTOR TYPE 61F"/>
    <property type="match status" value="1"/>
</dbReference>
<keyword evidence="3" id="KW-0597">Phosphoprotein</keyword>
<keyword evidence="8" id="KW-1133">Transmembrane helix</keyword>
<feature type="transmembrane region" description="Helical" evidence="8">
    <location>
        <begin position="309"/>
        <end position="329"/>
    </location>
</feature>
<dbReference type="GO" id="GO:0005634">
    <property type="term" value="C:nucleus"/>
    <property type="evidence" value="ECO:0007669"/>
    <property type="project" value="TreeGrafter"/>
</dbReference>
<evidence type="ECO:0000256" key="5">
    <source>
        <dbReference type="ARBA" id="ARBA00022912"/>
    </source>
</evidence>
<evidence type="ECO:0000256" key="2">
    <source>
        <dbReference type="ARBA" id="ARBA00013064"/>
    </source>
</evidence>
<feature type="compositionally biased region" description="Polar residues" evidence="7">
    <location>
        <begin position="169"/>
        <end position="198"/>
    </location>
</feature>
<dbReference type="EC" id="3.1.3.48" evidence="2"/>
<comment type="subcellular location">
    <subcellularLocation>
        <location evidence="1">Endomembrane system</location>
    </subcellularLocation>
</comment>
<evidence type="ECO:0000256" key="8">
    <source>
        <dbReference type="SAM" id="Phobius"/>
    </source>
</evidence>
<evidence type="ECO:0000313" key="9">
    <source>
        <dbReference type="WBParaSite" id="MCU_009562-RA"/>
    </source>
</evidence>
<evidence type="ECO:0000256" key="6">
    <source>
        <dbReference type="ARBA" id="ARBA00023136"/>
    </source>
</evidence>
<organism evidence="9">
    <name type="scientific">Mesocestoides corti</name>
    <name type="common">Flatworm</name>
    <dbReference type="NCBI Taxonomy" id="53468"/>
    <lineage>
        <taxon>Eukaryota</taxon>
        <taxon>Metazoa</taxon>
        <taxon>Spiralia</taxon>
        <taxon>Lophotrochozoa</taxon>
        <taxon>Platyhelminthes</taxon>
        <taxon>Cestoda</taxon>
        <taxon>Eucestoda</taxon>
        <taxon>Cyclophyllidea</taxon>
        <taxon>Mesocestoididae</taxon>
        <taxon>Mesocestoides</taxon>
    </lineage>
</organism>
<evidence type="ECO:0000256" key="4">
    <source>
        <dbReference type="ARBA" id="ARBA00022801"/>
    </source>
</evidence>
<keyword evidence="4" id="KW-0378">Hydrolase</keyword>
<dbReference type="PANTHER" id="PTHR46047">
    <property type="entry name" value="TYROSINE-PROTEIN PHOSPHATASE NON-RECEPTOR TYPE 61F"/>
    <property type="match status" value="1"/>
</dbReference>
<dbReference type="InterPro" id="IPR051985">
    <property type="entry name" value="NR_tyrosine_phosphatase"/>
</dbReference>